<dbReference type="AlphaFoldDB" id="A0A915B0A2"/>
<dbReference type="Proteomes" id="UP000887569">
    <property type="component" value="Unplaced"/>
</dbReference>
<evidence type="ECO:0000313" key="2">
    <source>
        <dbReference type="Proteomes" id="UP000887569"/>
    </source>
</evidence>
<evidence type="ECO:0000313" key="3">
    <source>
        <dbReference type="WBParaSite" id="PgR020_g076_t01"/>
    </source>
</evidence>
<proteinExistence type="predicted"/>
<reference evidence="3" key="1">
    <citation type="submission" date="2022-11" db="UniProtKB">
        <authorList>
            <consortium name="WormBaseParasite"/>
        </authorList>
    </citation>
    <scope>IDENTIFICATION</scope>
</reference>
<feature type="chain" id="PRO_5037272250" evidence="1">
    <location>
        <begin position="30"/>
        <end position="102"/>
    </location>
</feature>
<feature type="signal peptide" evidence="1">
    <location>
        <begin position="1"/>
        <end position="29"/>
    </location>
</feature>
<dbReference type="WBParaSite" id="PgR020_g076_t01">
    <property type="protein sequence ID" value="PgR020_g076_t01"/>
    <property type="gene ID" value="PgR020_g076"/>
</dbReference>
<protein>
    <submittedName>
        <fullName evidence="3">Uncharacterized protein</fullName>
    </submittedName>
</protein>
<name>A0A915B0A2_PARUN</name>
<keyword evidence="2" id="KW-1185">Reference proteome</keyword>
<keyword evidence="1" id="KW-0732">Signal</keyword>
<sequence length="102" mass="10967">MCIALRSHLLSSACFISVLSIFAIVLAEADEQSLGKPCSLNFHCWRSEPVDASGVPLSITGGLSKRLEIAGSTVRGGKCRCKDGTCQFYLPRSATILPCEEF</sequence>
<evidence type="ECO:0000256" key="1">
    <source>
        <dbReference type="SAM" id="SignalP"/>
    </source>
</evidence>
<accession>A0A915B0A2</accession>
<organism evidence="2 3">
    <name type="scientific">Parascaris univalens</name>
    <name type="common">Nematode worm</name>
    <dbReference type="NCBI Taxonomy" id="6257"/>
    <lineage>
        <taxon>Eukaryota</taxon>
        <taxon>Metazoa</taxon>
        <taxon>Ecdysozoa</taxon>
        <taxon>Nematoda</taxon>
        <taxon>Chromadorea</taxon>
        <taxon>Rhabditida</taxon>
        <taxon>Spirurina</taxon>
        <taxon>Ascaridomorpha</taxon>
        <taxon>Ascaridoidea</taxon>
        <taxon>Ascarididae</taxon>
        <taxon>Parascaris</taxon>
    </lineage>
</organism>